<dbReference type="InterPro" id="IPR037066">
    <property type="entry name" value="Plug_dom_sf"/>
</dbReference>
<dbReference type="SUPFAM" id="SSF56935">
    <property type="entry name" value="Porins"/>
    <property type="match status" value="1"/>
</dbReference>
<dbReference type="InterPro" id="IPR008969">
    <property type="entry name" value="CarboxyPept-like_regulatory"/>
</dbReference>
<comment type="caution">
    <text evidence="6">The sequence shown here is derived from an EMBL/GenBank/DDBJ whole genome shotgun (WGS) entry which is preliminary data.</text>
</comment>
<gene>
    <name evidence="6" type="ORF">OJ996_01350</name>
</gene>
<dbReference type="SUPFAM" id="SSF49464">
    <property type="entry name" value="Carboxypeptidase regulatory domain-like"/>
    <property type="match status" value="1"/>
</dbReference>
<dbReference type="Gene3D" id="2.40.170.20">
    <property type="entry name" value="TonB-dependent receptor, beta-barrel domain"/>
    <property type="match status" value="1"/>
</dbReference>
<comment type="subcellular location">
    <subcellularLocation>
        <location evidence="1">Cell outer membrane</location>
    </subcellularLocation>
</comment>
<dbReference type="Pfam" id="PF14905">
    <property type="entry name" value="OMP_b-brl_3"/>
    <property type="match status" value="1"/>
</dbReference>
<feature type="domain" description="TonB-dependent receptor plug" evidence="4">
    <location>
        <begin position="248"/>
        <end position="336"/>
    </location>
</feature>
<dbReference type="InterPro" id="IPR012910">
    <property type="entry name" value="Plug_dom"/>
</dbReference>
<dbReference type="EMBL" id="JAPDDR010000001">
    <property type="protein sequence ID" value="MCW1912198.1"/>
    <property type="molecule type" value="Genomic_DNA"/>
</dbReference>
<proteinExistence type="predicted"/>
<dbReference type="PANTHER" id="PTHR40980">
    <property type="entry name" value="PLUG DOMAIN-CONTAINING PROTEIN"/>
    <property type="match status" value="1"/>
</dbReference>
<dbReference type="Proteomes" id="UP001165653">
    <property type="component" value="Unassembled WGS sequence"/>
</dbReference>
<evidence type="ECO:0000256" key="2">
    <source>
        <dbReference type="ARBA" id="ARBA00023136"/>
    </source>
</evidence>
<dbReference type="Pfam" id="PF13620">
    <property type="entry name" value="CarboxypepD_reg"/>
    <property type="match status" value="1"/>
</dbReference>
<feature type="domain" description="Outer membrane protein beta-barrel" evidence="5">
    <location>
        <begin position="836"/>
        <end position="1150"/>
    </location>
</feature>
<dbReference type="InterPro" id="IPR036942">
    <property type="entry name" value="Beta-barrel_TonB_sf"/>
</dbReference>
<dbReference type="Pfam" id="PF07715">
    <property type="entry name" value="Plug"/>
    <property type="match status" value="1"/>
</dbReference>
<evidence type="ECO:0000313" key="6">
    <source>
        <dbReference type="EMBL" id="MCW1912198.1"/>
    </source>
</evidence>
<evidence type="ECO:0000256" key="3">
    <source>
        <dbReference type="ARBA" id="ARBA00023237"/>
    </source>
</evidence>
<dbReference type="Gene3D" id="2.170.130.10">
    <property type="entry name" value="TonB-dependent receptor, plug domain"/>
    <property type="match status" value="1"/>
</dbReference>
<keyword evidence="2" id="KW-0472">Membrane</keyword>
<dbReference type="PANTHER" id="PTHR40980:SF4">
    <property type="entry name" value="TONB-DEPENDENT RECEPTOR-LIKE BETA-BARREL DOMAIN-CONTAINING PROTEIN"/>
    <property type="match status" value="1"/>
</dbReference>
<dbReference type="Gene3D" id="2.60.40.1120">
    <property type="entry name" value="Carboxypeptidase-like, regulatory domain"/>
    <property type="match status" value="1"/>
</dbReference>
<keyword evidence="3" id="KW-0998">Cell outer membrane</keyword>
<sequence length="1168" mass="128396">MACVTNLAVLAAPCHAFPDKGLPAMAPYADDLMLAALLLGGEAPETAMPPKMSSAFVWQTPARKPYWRSPEPPKGRAVLFQSAWRMPVQKVPVAAVEPAPEPWQPASLPAGSDPAQPSGVFGSLPIEQQIGNCTVTGEVSDSTTFEPIKGAIVDIVGTGRTAETDAQGRFRIDGLPAGDFIAEASALNYSAVTMGVSPTPTGAAELRFGLKVKPADSGAEEYQLEEETVSIEYSENTQGDFNLTLATEAPSITSGVNRDDFEKTAVSDAGEAIAKVSGANIVDGKYAVVRGLADRYVTTTFNGAQVASADPSRKAIQLDLFPTNVIESIGVDKTYSPWLPADFGGGAINILTRAFPTERILEIKAEVEYNDALEDTMYVHPNRDLGFFGNVTHTMPPSLEGNGGFLDPSNTSPDQLERRWSALHRSQSLLPATDDAELDQSYGLTYGETFDLGRGNRFGLMTAFGQKSGDDTNTGESVHNPVRDYLRDEYTRSVEWSAFISGALELGENHVVSATYFRKHIAEDTTSRSSNIIQDSESLRYGALAGSPDVDISDIFGGDAVYYGESWDITTTLRDLDIWQFRGEHTLWDRGPKLDWNVTTSGAEENRPYSTHFEYGVLDFSQRALQPYIDAAYDALDAVARDVASAVGADPATATWLGIREQVVNLIGEEATAAIEDQNGLPQVRQGGPLRLPTVVHGPYVGARDGSQVSSRRSERTLEDAAEQQVNLTFPFFYDDSDDRLVELKVGARHFSKKRETRTRLYDMYLRSDGGSGSGFTPDFLTQISPDGRTWGQVFAENPDLLVQYFNGTLQGGPYYQNALNTRGVENVLTELEQRAFYANLRMQWDKAFITGGVRQETEDYTIDVLPNPESAFDDDEIAAFGWERRESQDDLLPSFAAGNSFFRDKLHVLGAWSETIARPTFWEFVPTVSVDQTTGISRRGNSTLFRTGITNSDLSFTFLPNDRMTLRTGFFHKNLTRPLVTFYEPTSSGVEILYKDAYIDPATGAATDYTATISGIEVEGELNELGPFSLKGNFTYIDAELSYFYEVDGQPEAVTSQLPYQPEIILNGTLSHVYEPWDLTTSLVLNYTGGYPVILKRRANDSEVTREALTTLDLVMSKEIEREGVDLTIGFGVKNLLSSDDQYTYEGRSYSQEFTGRSYWLEAKARF</sequence>
<evidence type="ECO:0000259" key="4">
    <source>
        <dbReference type="Pfam" id="PF07715"/>
    </source>
</evidence>
<accession>A0ABT3FXB0</accession>
<evidence type="ECO:0000259" key="5">
    <source>
        <dbReference type="Pfam" id="PF14905"/>
    </source>
</evidence>
<protein>
    <submittedName>
        <fullName evidence="6">Carboxypeptidase regulatory-like domain-containing protein</fullName>
    </submittedName>
</protein>
<evidence type="ECO:0000256" key="1">
    <source>
        <dbReference type="ARBA" id="ARBA00004442"/>
    </source>
</evidence>
<name>A0ABT3FXB0_9BACT</name>
<keyword evidence="7" id="KW-1185">Reference proteome</keyword>
<organism evidence="6 7">
    <name type="scientific">Luteolibacter rhizosphaerae</name>
    <dbReference type="NCBI Taxonomy" id="2989719"/>
    <lineage>
        <taxon>Bacteria</taxon>
        <taxon>Pseudomonadati</taxon>
        <taxon>Verrucomicrobiota</taxon>
        <taxon>Verrucomicrobiia</taxon>
        <taxon>Verrucomicrobiales</taxon>
        <taxon>Verrucomicrobiaceae</taxon>
        <taxon>Luteolibacter</taxon>
    </lineage>
</organism>
<dbReference type="InterPro" id="IPR041700">
    <property type="entry name" value="OMP_b-brl_3"/>
</dbReference>
<evidence type="ECO:0000313" key="7">
    <source>
        <dbReference type="Proteomes" id="UP001165653"/>
    </source>
</evidence>
<dbReference type="RefSeq" id="WP_264510377.1">
    <property type="nucleotide sequence ID" value="NZ_JAPDDR010000001.1"/>
</dbReference>
<reference evidence="6" key="1">
    <citation type="submission" date="2022-10" db="EMBL/GenBank/DDBJ databases">
        <title>Luteolibacter sp. GHJ8, whole genome shotgun sequencing project.</title>
        <authorList>
            <person name="Zhao G."/>
            <person name="Shen L."/>
        </authorList>
    </citation>
    <scope>NUCLEOTIDE SEQUENCE</scope>
    <source>
        <strain evidence="6">GHJ8</strain>
    </source>
</reference>